<evidence type="ECO:0000256" key="5">
    <source>
        <dbReference type="ARBA" id="ARBA00022600"/>
    </source>
</evidence>
<evidence type="ECO:0000256" key="2">
    <source>
        <dbReference type="ARBA" id="ARBA00001933"/>
    </source>
</evidence>
<dbReference type="PROSITE" id="PS00102">
    <property type="entry name" value="PHOSPHORYLASE"/>
    <property type="match status" value="1"/>
</dbReference>
<comment type="cofactor">
    <cofactor evidence="2 12">
        <name>pyridoxal 5'-phosphate</name>
        <dbReference type="ChEBI" id="CHEBI:597326"/>
    </cofactor>
</comment>
<comment type="function">
    <text evidence="12">Allosteric enzyme that catalyzes the rate-limiting step in glycogen catabolism, the phosphorolytic cleavage of glycogen to produce glucose-1-phosphate, and plays a central role in maintaining cellular and organismal glucose homeostasis.</text>
</comment>
<dbReference type="AlphaFoldDB" id="A0AA46AK71"/>
<dbReference type="PANTHER" id="PTHR11468">
    <property type="entry name" value="GLYCOGEN PHOSPHORYLASE"/>
    <property type="match status" value="1"/>
</dbReference>
<comment type="similarity">
    <text evidence="3 12">Belongs to the glycogen phosphorylase family.</text>
</comment>
<keyword evidence="14" id="KW-1185">Reference proteome</keyword>
<proteinExistence type="inferred from homology"/>
<evidence type="ECO:0000256" key="3">
    <source>
        <dbReference type="ARBA" id="ARBA00006047"/>
    </source>
</evidence>
<evidence type="ECO:0000256" key="8">
    <source>
        <dbReference type="ARBA" id="ARBA00022898"/>
    </source>
</evidence>
<keyword evidence="5" id="KW-0321">Glycogen metabolism</keyword>
<dbReference type="PIRSF" id="PIRSF000460">
    <property type="entry name" value="Pprylas_GlgP"/>
    <property type="match status" value="1"/>
</dbReference>
<evidence type="ECO:0000256" key="7">
    <source>
        <dbReference type="ARBA" id="ARBA00022679"/>
    </source>
</evidence>
<dbReference type="SUPFAM" id="SSF53756">
    <property type="entry name" value="UDP-Glycosyltransferase/glycogen phosphorylase"/>
    <property type="match status" value="1"/>
</dbReference>
<dbReference type="GO" id="GO:0005980">
    <property type="term" value="P:glycogen catabolic process"/>
    <property type="evidence" value="ECO:0007669"/>
    <property type="project" value="TreeGrafter"/>
</dbReference>
<dbReference type="NCBIfam" id="TIGR02093">
    <property type="entry name" value="P_ylase"/>
    <property type="match status" value="1"/>
</dbReference>
<dbReference type="InterPro" id="IPR011833">
    <property type="entry name" value="Glycg_phsphrylas"/>
</dbReference>
<evidence type="ECO:0000256" key="4">
    <source>
        <dbReference type="ARBA" id="ARBA00022553"/>
    </source>
</evidence>
<dbReference type="CDD" id="cd04300">
    <property type="entry name" value="GT35_Glycogen_Phosphorylase"/>
    <property type="match status" value="1"/>
</dbReference>
<evidence type="ECO:0000256" key="11">
    <source>
        <dbReference type="PIRSR" id="PIRSR000460-1"/>
    </source>
</evidence>
<dbReference type="GO" id="GO:0005737">
    <property type="term" value="C:cytoplasm"/>
    <property type="evidence" value="ECO:0007669"/>
    <property type="project" value="TreeGrafter"/>
</dbReference>
<keyword evidence="7 12" id="KW-0808">Transferase</keyword>
<sequence>MDTKEAKKAVATKEKEVPQVDRVLVNQIKENVEMKLQTLYARTLKTASDGQIYKAMSMALRDRVMEKWAYSKEQENETNGRQLYYLSMEFLMGRLFGNNLMNLGLEAPVMQACQELGIDLEKVRNSEPDAGLGNGGLGRLAACFLDSLATLGMEGHGNGIRYEYGLFKQKIVNGFQVEVPDPWLEDGNVWEVAKPEEPEIICFGGKVERKIKNGKEYVMLEDAQCVKAIPYDVPVLGYDSEVVNTLRLWGARALKPMDMGLFGQGRYVDSLAEKELAEVISKVLYPEDNHPEGKALRLKQQYFFVSASIQSIHRKFKDAGNNIFDFHKKVVVHVNDTHPALAIPELMRILMDKEGLDWEDAWSITRQTFAYTNHTILEEALERWPEEMLRNLLPRIYEIVYEINENFCKDLWKLHPGGWDHIARMAIISYGEVHMARLCIAGSFSVNGVAKLHTDILKREVFKDFYQVEPQKFKAITNGVTHRRFLLKANPKLAHLITEHIGDGWIKHPGELTHFKEQADNKDVQERLAAIRHENKAKLADHIFHKYAITVDPDSIFDVHVKRLHEYKRQLLNVMHIMFLYNKVLDNPDFPMHPRTFIFGAKAAPGYHNAKMIIKLIHALAKKVNNDPRVKDKIKVVFMENYRVSLAERIIPASDVSEQISTAGKEASGTGNMKFMLNGALTIGTLDGANVEMKEAVGTDNIYIFGLTAEEVSNYYQLGHYRPYELYQRQPELRQVLDQLVNGFLEEEHPDMFQGLYNGLLYGHYGMADPYFLLKDFEPYCQAQTRLGLEYKKPEIWWKKAILNISHAGEFSSDRTIRDYNEQVWHLPIYSK</sequence>
<dbReference type="InterPro" id="IPR000811">
    <property type="entry name" value="Glyco_trans_35"/>
</dbReference>
<comment type="caution">
    <text evidence="13">The sequence shown here is derived from an EMBL/GenBank/DDBJ whole genome shotgun (WGS) entry which is preliminary data.</text>
</comment>
<evidence type="ECO:0000256" key="9">
    <source>
        <dbReference type="ARBA" id="ARBA00023277"/>
    </source>
</evidence>
<dbReference type="EMBL" id="FXUF01000016">
    <property type="protein sequence ID" value="SMP68224.1"/>
    <property type="molecule type" value="Genomic_DNA"/>
</dbReference>
<dbReference type="InterPro" id="IPR035090">
    <property type="entry name" value="Pyridoxal_P_attach_site"/>
</dbReference>
<dbReference type="FunFam" id="3.40.50.2000:FF:000005">
    <property type="entry name" value="Alpha-1,4 glucan phosphorylase"/>
    <property type="match status" value="1"/>
</dbReference>
<dbReference type="PANTHER" id="PTHR11468:SF3">
    <property type="entry name" value="GLYCOGEN PHOSPHORYLASE, LIVER FORM"/>
    <property type="match status" value="1"/>
</dbReference>
<name>A0AA46AK71_9CLOT</name>
<comment type="catalytic activity">
    <reaction evidence="1 12">
        <text>[(1-&gt;4)-alpha-D-glucosyl](n) + phosphate = [(1-&gt;4)-alpha-D-glucosyl](n-1) + alpha-D-glucose 1-phosphate</text>
        <dbReference type="Rhea" id="RHEA:41732"/>
        <dbReference type="Rhea" id="RHEA-COMP:9584"/>
        <dbReference type="Rhea" id="RHEA-COMP:9586"/>
        <dbReference type="ChEBI" id="CHEBI:15444"/>
        <dbReference type="ChEBI" id="CHEBI:43474"/>
        <dbReference type="ChEBI" id="CHEBI:58601"/>
        <dbReference type="EC" id="2.4.1.1"/>
    </reaction>
</comment>
<dbReference type="Gene3D" id="3.40.50.2000">
    <property type="entry name" value="Glycogen Phosphorylase B"/>
    <property type="match status" value="2"/>
</dbReference>
<dbReference type="GO" id="GO:0008184">
    <property type="term" value="F:glycogen phosphorylase activity"/>
    <property type="evidence" value="ECO:0007669"/>
    <property type="project" value="InterPro"/>
</dbReference>
<keyword evidence="6 12" id="KW-0328">Glycosyltransferase</keyword>
<gene>
    <name evidence="13" type="ORF">SAMN06296020_11669</name>
</gene>
<reference evidence="13" key="1">
    <citation type="submission" date="2017-05" db="EMBL/GenBank/DDBJ databases">
        <authorList>
            <person name="Varghese N."/>
            <person name="Submissions S."/>
        </authorList>
    </citation>
    <scope>NUCLEOTIDE SEQUENCE</scope>
    <source>
        <strain evidence="13">Su22</strain>
    </source>
</reference>
<protein>
    <recommendedName>
        <fullName evidence="12">Alpha-1,4 glucan phosphorylase</fullName>
        <ecNumber evidence="12">2.4.1.1</ecNumber>
    </recommendedName>
</protein>
<evidence type="ECO:0000313" key="13">
    <source>
        <dbReference type="EMBL" id="SMP68224.1"/>
    </source>
</evidence>
<evidence type="ECO:0000256" key="10">
    <source>
        <dbReference type="ARBA" id="ARBA00025174"/>
    </source>
</evidence>
<dbReference type="Pfam" id="PF00343">
    <property type="entry name" value="Phosphorylase"/>
    <property type="match status" value="1"/>
</dbReference>
<keyword evidence="9 12" id="KW-0119">Carbohydrate metabolism</keyword>
<feature type="modified residue" description="N6-(pyridoxal phosphate)lysine" evidence="11">
    <location>
        <position position="674"/>
    </location>
</feature>
<dbReference type="Proteomes" id="UP001158066">
    <property type="component" value="Unassembled WGS sequence"/>
</dbReference>
<evidence type="ECO:0000313" key="14">
    <source>
        <dbReference type="Proteomes" id="UP001158066"/>
    </source>
</evidence>
<organism evidence="13 14">
    <name type="scientific">Anoxynatronum buryatiense</name>
    <dbReference type="NCBI Taxonomy" id="489973"/>
    <lineage>
        <taxon>Bacteria</taxon>
        <taxon>Bacillati</taxon>
        <taxon>Bacillota</taxon>
        <taxon>Clostridia</taxon>
        <taxon>Eubacteriales</taxon>
        <taxon>Clostridiaceae</taxon>
        <taxon>Anoxynatronum</taxon>
    </lineage>
</organism>
<dbReference type="EC" id="2.4.1.1" evidence="12"/>
<dbReference type="GO" id="GO:0030170">
    <property type="term" value="F:pyridoxal phosphate binding"/>
    <property type="evidence" value="ECO:0007669"/>
    <property type="project" value="InterPro"/>
</dbReference>
<evidence type="ECO:0000256" key="12">
    <source>
        <dbReference type="RuleBase" id="RU000587"/>
    </source>
</evidence>
<keyword evidence="8 11" id="KW-0663">Pyridoxal phosphate</keyword>
<dbReference type="FunFam" id="3.40.50.2000:FF:000153">
    <property type="entry name" value="Alpha-1,4 glucan phosphorylase"/>
    <property type="match status" value="1"/>
</dbReference>
<comment type="function">
    <text evidence="10">Phosphorylase is an important allosteric enzyme in carbohydrate metabolism. Enzymes from different sources differ in their regulatory mechanisms and in their natural substrates. However, all known phosphorylases share catalytic and structural properties.</text>
</comment>
<evidence type="ECO:0000256" key="1">
    <source>
        <dbReference type="ARBA" id="ARBA00001275"/>
    </source>
</evidence>
<accession>A0AA46AK71</accession>
<evidence type="ECO:0000256" key="6">
    <source>
        <dbReference type="ARBA" id="ARBA00022676"/>
    </source>
</evidence>
<keyword evidence="4" id="KW-0597">Phosphoprotein</keyword>
<dbReference type="RefSeq" id="WP_283410480.1">
    <property type="nucleotide sequence ID" value="NZ_FXUF01000016.1"/>
</dbReference>